<dbReference type="GO" id="GO:0016036">
    <property type="term" value="P:cellular response to phosphate starvation"/>
    <property type="evidence" value="ECO:0007669"/>
    <property type="project" value="TreeGrafter"/>
</dbReference>
<evidence type="ECO:0000256" key="6">
    <source>
        <dbReference type="ARBA" id="ARBA00022777"/>
    </source>
</evidence>
<evidence type="ECO:0000256" key="4">
    <source>
        <dbReference type="ARBA" id="ARBA00022553"/>
    </source>
</evidence>
<dbReference type="GO" id="GO:0000155">
    <property type="term" value="F:phosphorelay sensor kinase activity"/>
    <property type="evidence" value="ECO:0007669"/>
    <property type="project" value="InterPro"/>
</dbReference>
<dbReference type="CDD" id="cd00075">
    <property type="entry name" value="HATPase"/>
    <property type="match status" value="1"/>
</dbReference>
<gene>
    <name evidence="9" type="ORF">CTDIVETGP_2850</name>
</gene>
<dbReference type="SUPFAM" id="SSF55874">
    <property type="entry name" value="ATPase domain of HSP90 chaperone/DNA topoisomerase II/histidine kinase"/>
    <property type="match status" value="1"/>
</dbReference>
<keyword evidence="6 9" id="KW-0418">Kinase</keyword>
<evidence type="ECO:0000256" key="2">
    <source>
        <dbReference type="ARBA" id="ARBA00004370"/>
    </source>
</evidence>
<dbReference type="InterPro" id="IPR036097">
    <property type="entry name" value="HisK_dim/P_sf"/>
</dbReference>
<dbReference type="InterPro" id="IPR005467">
    <property type="entry name" value="His_kinase_dom"/>
</dbReference>
<dbReference type="PRINTS" id="PR00344">
    <property type="entry name" value="BCTRLSENSOR"/>
</dbReference>
<dbReference type="Pfam" id="PF00512">
    <property type="entry name" value="HisKA"/>
    <property type="match status" value="1"/>
</dbReference>
<evidence type="ECO:0000259" key="8">
    <source>
        <dbReference type="PROSITE" id="PS50109"/>
    </source>
</evidence>
<dbReference type="InterPro" id="IPR003661">
    <property type="entry name" value="HisK_dim/P_dom"/>
</dbReference>
<dbReference type="SUPFAM" id="SSF47384">
    <property type="entry name" value="Homodimeric domain of signal transducing histidine kinase"/>
    <property type="match status" value="1"/>
</dbReference>
<sequence>MKIQIRNIKKQLDDYNSGKLHKKLDIVLLDRDIEGLACSINKHIDINIKTQVNQKNSEAEIKKTIASISHDLRTPLTSVIGYIQMIISNELSLKKQNEYMHIALKRAKSLQALLNDFFQLSIIESHEYKIQNKSININNILCEVITDFYDSFLQKKITPNIDIKEENIIVIGNEVCIKRVIENLINNVIKHARNYVFIELKKDCNEAVLTIINEANGIKENDAKLIFNRFYKGNSSRTVGNTGLGLSIVKNLMEKMNGHIYAKINKNLLYIFCKWKIEE</sequence>
<comment type="subcellular location">
    <subcellularLocation>
        <location evidence="2">Membrane</location>
    </subcellularLocation>
</comment>
<dbReference type="Proteomes" id="UP000019482">
    <property type="component" value="Unassembled WGS sequence"/>
</dbReference>
<protein>
    <recommendedName>
        <fullName evidence="3">histidine kinase</fullName>
        <ecNumber evidence="3">2.7.13.3</ecNumber>
    </recommendedName>
</protein>
<dbReference type="InterPro" id="IPR003594">
    <property type="entry name" value="HATPase_dom"/>
</dbReference>
<dbReference type="PANTHER" id="PTHR45453">
    <property type="entry name" value="PHOSPHATE REGULON SENSOR PROTEIN PHOR"/>
    <property type="match status" value="1"/>
</dbReference>
<comment type="caution">
    <text evidence="9">The sequence shown here is derived from an EMBL/GenBank/DDBJ whole genome shotgun (WGS) entry which is preliminary data.</text>
</comment>
<evidence type="ECO:0000313" key="9">
    <source>
        <dbReference type="EMBL" id="CDL92780.1"/>
    </source>
</evidence>
<organism evidence="9 10">
    <name type="scientific">Clostridium tyrobutyricum DIVETGP</name>
    <dbReference type="NCBI Taxonomy" id="1408889"/>
    <lineage>
        <taxon>Bacteria</taxon>
        <taxon>Bacillati</taxon>
        <taxon>Bacillota</taxon>
        <taxon>Clostridia</taxon>
        <taxon>Eubacteriales</taxon>
        <taxon>Clostridiaceae</taxon>
        <taxon>Clostridium</taxon>
    </lineage>
</organism>
<dbReference type="EMBL" id="CBXI010000044">
    <property type="protein sequence ID" value="CDL92780.1"/>
    <property type="molecule type" value="Genomic_DNA"/>
</dbReference>
<dbReference type="SMART" id="SM00387">
    <property type="entry name" value="HATPase_c"/>
    <property type="match status" value="1"/>
</dbReference>
<dbReference type="InterPro" id="IPR036890">
    <property type="entry name" value="HATPase_C_sf"/>
</dbReference>
<dbReference type="InterPro" id="IPR050351">
    <property type="entry name" value="BphY/WalK/GraS-like"/>
</dbReference>
<name>W6N8N3_CLOTY</name>
<keyword evidence="5 9" id="KW-0808">Transferase</keyword>
<evidence type="ECO:0000256" key="3">
    <source>
        <dbReference type="ARBA" id="ARBA00012438"/>
    </source>
</evidence>
<dbReference type="GO" id="GO:0004721">
    <property type="term" value="F:phosphoprotein phosphatase activity"/>
    <property type="evidence" value="ECO:0007669"/>
    <property type="project" value="TreeGrafter"/>
</dbReference>
<reference evidence="9 10" key="1">
    <citation type="journal article" date="2015" name="Genome Announc.">
        <title>Draft Genome Sequence of Clostridium tyrobutyricum Strain DIVETGP, Isolated from Cow's Milk for Grana Padano Production.</title>
        <authorList>
            <person name="Soggiu A."/>
            <person name="Piras C."/>
            <person name="Gaiarsa S."/>
            <person name="Sassera D."/>
            <person name="Roncada P."/>
            <person name="Bendixen E."/>
            <person name="Brasca M."/>
            <person name="Bonizzi L."/>
        </authorList>
    </citation>
    <scope>NUCLEOTIDE SEQUENCE [LARGE SCALE GENOMIC DNA]</scope>
    <source>
        <strain evidence="9 10">DIVETGP</strain>
    </source>
</reference>
<dbReference type="AlphaFoldDB" id="W6N8N3"/>
<dbReference type="Gene3D" id="3.30.565.10">
    <property type="entry name" value="Histidine kinase-like ATPase, C-terminal domain"/>
    <property type="match status" value="1"/>
</dbReference>
<accession>W6N8N3</accession>
<dbReference type="Pfam" id="PF02518">
    <property type="entry name" value="HATPase_c"/>
    <property type="match status" value="1"/>
</dbReference>
<comment type="catalytic activity">
    <reaction evidence="1">
        <text>ATP + protein L-histidine = ADP + protein N-phospho-L-histidine.</text>
        <dbReference type="EC" id="2.7.13.3"/>
    </reaction>
</comment>
<dbReference type="Gene3D" id="1.10.287.130">
    <property type="match status" value="1"/>
</dbReference>
<dbReference type="CDD" id="cd00082">
    <property type="entry name" value="HisKA"/>
    <property type="match status" value="1"/>
</dbReference>
<proteinExistence type="predicted"/>
<evidence type="ECO:0000256" key="7">
    <source>
        <dbReference type="ARBA" id="ARBA00023012"/>
    </source>
</evidence>
<evidence type="ECO:0000256" key="1">
    <source>
        <dbReference type="ARBA" id="ARBA00000085"/>
    </source>
</evidence>
<dbReference type="EC" id="2.7.13.3" evidence="3"/>
<dbReference type="PANTHER" id="PTHR45453:SF1">
    <property type="entry name" value="PHOSPHATE REGULON SENSOR PROTEIN PHOR"/>
    <property type="match status" value="1"/>
</dbReference>
<evidence type="ECO:0000313" key="10">
    <source>
        <dbReference type="Proteomes" id="UP000019482"/>
    </source>
</evidence>
<feature type="domain" description="Histidine kinase" evidence="8">
    <location>
        <begin position="67"/>
        <end position="260"/>
    </location>
</feature>
<keyword evidence="4" id="KW-0597">Phosphoprotein</keyword>
<dbReference type="PROSITE" id="PS50109">
    <property type="entry name" value="HIS_KIN"/>
    <property type="match status" value="1"/>
</dbReference>
<dbReference type="GO" id="GO:0005886">
    <property type="term" value="C:plasma membrane"/>
    <property type="evidence" value="ECO:0007669"/>
    <property type="project" value="TreeGrafter"/>
</dbReference>
<keyword evidence="10" id="KW-1185">Reference proteome</keyword>
<dbReference type="SMART" id="SM00388">
    <property type="entry name" value="HisKA"/>
    <property type="match status" value="1"/>
</dbReference>
<dbReference type="InterPro" id="IPR004358">
    <property type="entry name" value="Sig_transdc_His_kin-like_C"/>
</dbReference>
<keyword evidence="7" id="KW-0902">Two-component regulatory system</keyword>
<evidence type="ECO:0000256" key="5">
    <source>
        <dbReference type="ARBA" id="ARBA00022679"/>
    </source>
</evidence>